<reference evidence="2 3" key="1">
    <citation type="submission" date="2020-08" db="EMBL/GenBank/DDBJ databases">
        <title>Genomic Encyclopedia of Type Strains, Phase III (KMG-III): the genomes of soil and plant-associated and newly described type strains.</title>
        <authorList>
            <person name="Whitman W."/>
        </authorList>
    </citation>
    <scope>NUCLEOTIDE SEQUENCE [LARGE SCALE GENOMIC DNA]</scope>
    <source>
        <strain evidence="2 3">CECT 5862</strain>
    </source>
</reference>
<accession>A0A7W5B3D3</accession>
<proteinExistence type="predicted"/>
<protein>
    <submittedName>
        <fullName evidence="2">Spore coat-associated protein S</fullName>
    </submittedName>
</protein>
<dbReference type="InterPro" id="IPR002575">
    <property type="entry name" value="Aminoglycoside_PTrfase"/>
</dbReference>
<dbReference type="NCBIfam" id="TIGR02906">
    <property type="entry name" value="spore_CotS"/>
    <property type="match status" value="1"/>
</dbReference>
<dbReference type="GO" id="GO:0042601">
    <property type="term" value="C:endospore-forming forespore"/>
    <property type="evidence" value="ECO:0007669"/>
    <property type="project" value="TreeGrafter"/>
</dbReference>
<dbReference type="InterPro" id="IPR014255">
    <property type="entry name" value="Spore_coat_CotS"/>
</dbReference>
<organism evidence="2 3">
    <name type="scientific">Paenibacillus phyllosphaerae</name>
    <dbReference type="NCBI Taxonomy" id="274593"/>
    <lineage>
        <taxon>Bacteria</taxon>
        <taxon>Bacillati</taxon>
        <taxon>Bacillota</taxon>
        <taxon>Bacilli</taxon>
        <taxon>Bacillales</taxon>
        <taxon>Paenibacillaceae</taxon>
        <taxon>Paenibacillus</taxon>
    </lineage>
</organism>
<dbReference type="SUPFAM" id="SSF56112">
    <property type="entry name" value="Protein kinase-like (PK-like)"/>
    <property type="match status" value="1"/>
</dbReference>
<dbReference type="Gene3D" id="3.30.200.20">
    <property type="entry name" value="Phosphorylase Kinase, domain 1"/>
    <property type="match status" value="1"/>
</dbReference>
<gene>
    <name evidence="2" type="ORF">FHS18_005798</name>
</gene>
<sequence length="340" mass="38630">MAIQSQVTAILAQYPIQVKSVRIIQDKGKKAAWTVETSTGTKILKKSPARKERLLFLMQATKHLQNNGASIPRIVATREGVDFAEDANGACYVLSEAVQTTGRIGYTGEELNQIMREMAKFHIASRGFQANRGTKSRNHLGRWENGYQNHLDNLELFKALANRSSSTFSKLFMQHVDAYIKQGNEALAVIQGNAYRRWVNKVSVQRNLCHQDFAAGNLIKTSKGFYIIDMDSITLDLPARDIRKIFNKVMKKTGWSAVKATAMLRAYHERHPLTKEECSVIYADLLFPHLFYGLANKYFTGRLEWTLEVTNRKLGAMIQDDKNRLQMLAQWDTIVNNALK</sequence>
<dbReference type="Pfam" id="PF01636">
    <property type="entry name" value="APH"/>
    <property type="match status" value="1"/>
</dbReference>
<evidence type="ECO:0000313" key="3">
    <source>
        <dbReference type="Proteomes" id="UP000570361"/>
    </source>
</evidence>
<name>A0A7W5B3D3_9BACL</name>
<evidence type="ECO:0000259" key="1">
    <source>
        <dbReference type="Pfam" id="PF01636"/>
    </source>
</evidence>
<dbReference type="RefSeq" id="WP_183603754.1">
    <property type="nucleotide sequence ID" value="NZ_JACHXK010000020.1"/>
</dbReference>
<dbReference type="InterPro" id="IPR047175">
    <property type="entry name" value="CotS-like"/>
</dbReference>
<feature type="domain" description="Aminoglycoside phosphotransferase" evidence="1">
    <location>
        <begin position="32"/>
        <end position="249"/>
    </location>
</feature>
<keyword evidence="3" id="KW-1185">Reference proteome</keyword>
<evidence type="ECO:0000313" key="2">
    <source>
        <dbReference type="EMBL" id="MBB3113685.1"/>
    </source>
</evidence>
<dbReference type="PANTHER" id="PTHR39179:SF1">
    <property type="entry name" value="SPORE COAT PROTEIN I"/>
    <property type="match status" value="1"/>
</dbReference>
<dbReference type="Proteomes" id="UP000570361">
    <property type="component" value="Unassembled WGS sequence"/>
</dbReference>
<dbReference type="InterPro" id="IPR011009">
    <property type="entry name" value="Kinase-like_dom_sf"/>
</dbReference>
<dbReference type="AlphaFoldDB" id="A0A7W5B3D3"/>
<dbReference type="PANTHER" id="PTHR39179">
    <property type="entry name" value="SPORE COAT PROTEIN I"/>
    <property type="match status" value="1"/>
</dbReference>
<dbReference type="Gene3D" id="3.90.1200.10">
    <property type="match status" value="1"/>
</dbReference>
<comment type="caution">
    <text evidence="2">The sequence shown here is derived from an EMBL/GenBank/DDBJ whole genome shotgun (WGS) entry which is preliminary data.</text>
</comment>
<dbReference type="EMBL" id="JACHXK010000020">
    <property type="protein sequence ID" value="MBB3113685.1"/>
    <property type="molecule type" value="Genomic_DNA"/>
</dbReference>